<proteinExistence type="predicted"/>
<dbReference type="PANTHER" id="PTHR30458:SF0">
    <property type="entry name" value="1,2-PHENYLACETYL-COA EPOXIDASE, SUBUNIT C"/>
    <property type="match status" value="1"/>
</dbReference>
<dbReference type="InterPro" id="IPR009078">
    <property type="entry name" value="Ferritin-like_SF"/>
</dbReference>
<organism evidence="2 3">
    <name type="scientific">Escherichia coli</name>
    <dbReference type="NCBI Taxonomy" id="562"/>
    <lineage>
        <taxon>Bacteria</taxon>
        <taxon>Pseudomonadati</taxon>
        <taxon>Pseudomonadota</taxon>
        <taxon>Gammaproteobacteria</taxon>
        <taxon>Enterobacterales</taxon>
        <taxon>Enterobacteriaceae</taxon>
        <taxon>Escherichia</taxon>
    </lineage>
</organism>
<evidence type="ECO:0000313" key="3">
    <source>
        <dbReference type="Proteomes" id="UP000254052"/>
    </source>
</evidence>
<sequence>MPTEIDIALSEEGIAVDPRTLRAAWEAEVFAGINEATLNVPQEQAYRTGGKKGLHTEHLGPMLAEMQYLQRVLPGQQWVTEEMGMQRLATIAPPQVHEIWALLSQIPDPEIPVLTITDLGMVRNVTQMGEGWVIGFTPTIFRLSGNGTFDWRDT</sequence>
<gene>
    <name evidence="2" type="primary">paaC_3</name>
    <name evidence="2" type="ORF">NCTC9962_05202</name>
</gene>
<dbReference type="GO" id="GO:0010124">
    <property type="term" value="P:phenylacetate catabolic process"/>
    <property type="evidence" value="ECO:0007669"/>
    <property type="project" value="InterPro"/>
</dbReference>
<dbReference type="PANTHER" id="PTHR30458">
    <property type="entry name" value="PHENYLACETIC ACID DEGRADATION PROTEIN PAA"/>
    <property type="match status" value="1"/>
</dbReference>
<protein>
    <submittedName>
        <fullName evidence="2">Multicomponent oxygenase/reductase subunit for phenylacetic acid degradation</fullName>
    </submittedName>
</protein>
<dbReference type="InterPro" id="IPR007814">
    <property type="entry name" value="PaaA_PaaC"/>
</dbReference>
<dbReference type="SUPFAM" id="SSF117916">
    <property type="entry name" value="Fe-S cluster assembly (FSCA) domain-like"/>
    <property type="match status" value="1"/>
</dbReference>
<evidence type="ECO:0000259" key="1">
    <source>
        <dbReference type="Pfam" id="PF01883"/>
    </source>
</evidence>
<dbReference type="EMBL" id="UGED01000010">
    <property type="protein sequence ID" value="STM07584.1"/>
    <property type="molecule type" value="Genomic_DNA"/>
</dbReference>
<dbReference type="Pfam" id="PF05138">
    <property type="entry name" value="PaaA_PaaC"/>
    <property type="match status" value="1"/>
</dbReference>
<evidence type="ECO:0000313" key="2">
    <source>
        <dbReference type="EMBL" id="STM07584.1"/>
    </source>
</evidence>
<dbReference type="InterPro" id="IPR012347">
    <property type="entry name" value="Ferritin-like"/>
</dbReference>
<feature type="domain" description="MIP18 family-like" evidence="1">
    <location>
        <begin position="98"/>
        <end position="127"/>
    </location>
</feature>
<dbReference type="Proteomes" id="UP000254052">
    <property type="component" value="Unassembled WGS sequence"/>
</dbReference>
<reference evidence="2 3" key="1">
    <citation type="submission" date="2018-06" db="EMBL/GenBank/DDBJ databases">
        <authorList>
            <consortium name="Pathogen Informatics"/>
            <person name="Doyle S."/>
        </authorList>
    </citation>
    <scope>NUCLEOTIDE SEQUENCE [LARGE SCALE GENOMIC DNA]</scope>
    <source>
        <strain evidence="2 3">NCTC9962</strain>
    </source>
</reference>
<accession>A0A377CWT1</accession>
<dbReference type="Gene3D" id="3.30.300.130">
    <property type="entry name" value="Fe-S cluster assembly (FSCA)"/>
    <property type="match status" value="1"/>
</dbReference>
<dbReference type="AlphaFoldDB" id="A0A377CWT1"/>
<dbReference type="GO" id="GO:0005829">
    <property type="term" value="C:cytosol"/>
    <property type="evidence" value="ECO:0007669"/>
    <property type="project" value="TreeGrafter"/>
</dbReference>
<dbReference type="Pfam" id="PF01883">
    <property type="entry name" value="FeS_assembly_P"/>
    <property type="match status" value="1"/>
</dbReference>
<name>A0A377CWT1_ECOLX</name>
<dbReference type="SUPFAM" id="SSF47240">
    <property type="entry name" value="Ferritin-like"/>
    <property type="match status" value="1"/>
</dbReference>
<dbReference type="InterPro" id="IPR034904">
    <property type="entry name" value="FSCA_dom_sf"/>
</dbReference>
<dbReference type="Gene3D" id="1.20.1260.10">
    <property type="match status" value="1"/>
</dbReference>
<dbReference type="InterPro" id="IPR052703">
    <property type="entry name" value="Aromatic_CoA_ox/epox"/>
</dbReference>
<dbReference type="InterPro" id="IPR002744">
    <property type="entry name" value="MIP18-like"/>
</dbReference>